<dbReference type="InterPro" id="IPR057506">
    <property type="entry name" value="C2_GPCPD1"/>
</dbReference>
<dbReference type="Gene3D" id="3.20.20.190">
    <property type="entry name" value="Phosphatidylinositol (PI) phosphodiesterase"/>
    <property type="match status" value="1"/>
</dbReference>
<dbReference type="InterPro" id="IPR030395">
    <property type="entry name" value="GP_PDE_dom"/>
</dbReference>
<protein>
    <recommendedName>
        <fullName evidence="3">GP-PDE domain-containing protein</fullName>
    </recommendedName>
</protein>
<dbReference type="PANTHER" id="PTHR22958">
    <property type="entry name" value="GLYCEROPHOSPHORYL DIESTER PHOSPHODIESTERASE"/>
    <property type="match status" value="1"/>
</dbReference>
<keyword evidence="1" id="KW-0378">Hydrolase</keyword>
<proteinExistence type="predicted"/>
<dbReference type="SUPFAM" id="SSF51695">
    <property type="entry name" value="PLC-like phosphodiesterases"/>
    <property type="match status" value="1"/>
</dbReference>
<dbReference type="InterPro" id="IPR051578">
    <property type="entry name" value="GDPD"/>
</dbReference>
<evidence type="ECO:0000313" key="5">
    <source>
        <dbReference type="Proteomes" id="UP000193986"/>
    </source>
</evidence>
<dbReference type="EMBL" id="MCFC01000002">
    <property type="protein sequence ID" value="ORY35033.1"/>
    <property type="molecule type" value="Genomic_DNA"/>
</dbReference>
<feature type="domain" description="GP-PDE" evidence="3">
    <location>
        <begin position="196"/>
        <end position="393"/>
    </location>
</feature>
<evidence type="ECO:0000256" key="2">
    <source>
        <dbReference type="SAM" id="MobiDB-lite"/>
    </source>
</evidence>
<accession>A0A1Y2BJT0</accession>
<evidence type="ECO:0000259" key="3">
    <source>
        <dbReference type="PROSITE" id="PS51704"/>
    </source>
</evidence>
<dbReference type="PANTHER" id="PTHR22958:SF1">
    <property type="entry name" value="GLYCEROPHOSPHOCHOLINE PHOSPHODIESTERASE GPCPD1"/>
    <property type="match status" value="1"/>
</dbReference>
<dbReference type="Pfam" id="PF03009">
    <property type="entry name" value="GDPD"/>
    <property type="match status" value="1"/>
</dbReference>
<dbReference type="Proteomes" id="UP000193986">
    <property type="component" value="Unassembled WGS sequence"/>
</dbReference>
<reference evidence="4 5" key="1">
    <citation type="submission" date="2016-07" db="EMBL/GenBank/DDBJ databases">
        <title>Pervasive Adenine N6-methylation of Active Genes in Fungi.</title>
        <authorList>
            <consortium name="DOE Joint Genome Institute"/>
            <person name="Mondo S.J."/>
            <person name="Dannebaum R.O."/>
            <person name="Kuo R.C."/>
            <person name="Labutti K."/>
            <person name="Haridas S."/>
            <person name="Kuo A."/>
            <person name="Salamov A."/>
            <person name="Ahrendt S.R."/>
            <person name="Lipzen A."/>
            <person name="Sullivan W."/>
            <person name="Andreopoulos W.B."/>
            <person name="Clum A."/>
            <person name="Lindquist E."/>
            <person name="Daum C."/>
            <person name="Ramamoorthy G.K."/>
            <person name="Gryganskyi A."/>
            <person name="Culley D."/>
            <person name="Magnuson J.K."/>
            <person name="James T.Y."/>
            <person name="O'Malley M.A."/>
            <person name="Stajich J.E."/>
            <person name="Spatafora J.W."/>
            <person name="Visel A."/>
            <person name="Grigoriev I.V."/>
        </authorList>
    </citation>
    <scope>NUCLEOTIDE SEQUENCE [LARGE SCALE GENOMIC DNA]</scope>
    <source>
        <strain evidence="4 5">68-887.2</strain>
    </source>
</reference>
<keyword evidence="5" id="KW-1185">Reference proteome</keyword>
<dbReference type="OrthoDB" id="1577640at2759"/>
<evidence type="ECO:0000256" key="1">
    <source>
        <dbReference type="ARBA" id="ARBA00022801"/>
    </source>
</evidence>
<organism evidence="4 5">
    <name type="scientific">Naematelia encephala</name>
    <dbReference type="NCBI Taxonomy" id="71784"/>
    <lineage>
        <taxon>Eukaryota</taxon>
        <taxon>Fungi</taxon>
        <taxon>Dikarya</taxon>
        <taxon>Basidiomycota</taxon>
        <taxon>Agaricomycotina</taxon>
        <taxon>Tremellomycetes</taxon>
        <taxon>Tremellales</taxon>
        <taxon>Naemateliaceae</taxon>
        <taxon>Naematelia</taxon>
    </lineage>
</organism>
<feature type="region of interest" description="Disordered" evidence="2">
    <location>
        <begin position="179"/>
        <end position="221"/>
    </location>
</feature>
<dbReference type="InterPro" id="IPR017946">
    <property type="entry name" value="PLC-like_Pdiesterase_TIM-brl"/>
</dbReference>
<dbReference type="Pfam" id="PF25329">
    <property type="entry name" value="C2_GDE1"/>
    <property type="match status" value="1"/>
</dbReference>
<dbReference type="GO" id="GO:0046475">
    <property type="term" value="P:glycerophospholipid catabolic process"/>
    <property type="evidence" value="ECO:0007669"/>
    <property type="project" value="TreeGrafter"/>
</dbReference>
<dbReference type="PROSITE" id="PS51704">
    <property type="entry name" value="GP_PDE"/>
    <property type="match status" value="1"/>
</dbReference>
<feature type="compositionally biased region" description="Pro residues" evidence="2">
    <location>
        <begin position="207"/>
        <end position="216"/>
    </location>
</feature>
<evidence type="ECO:0000313" key="4">
    <source>
        <dbReference type="EMBL" id="ORY35033.1"/>
    </source>
</evidence>
<dbReference type="AlphaFoldDB" id="A0A1Y2BJT0"/>
<sequence length="393" mass="42794">MVQMCDKPANSGSLRVYGHEFLAQRCLVQLSLGHPFSRTSSKPPPVKLYSRSGQDSLHLWSSLKLVMTSKLDITAVPHSVILPLADEREVFSFQVQSLERFTLELSLYPTFGSKVIGRAVILPATFLDIRYHKSLVAPLLDHQLKTIGEVAFEVSCIKPFEGAQLEIGGRVETYWKSKVTPSAPTQDHAHPFQTHRPLSVSTSSPALRPPAIPPSSQPRESALVTASSLSGDYVHVVVQVTKDGHPVVYPDWHLPIPGFEIGVTGVTLAQFQALAASTSRPLVTPETSSPSEWSPVISNSLVSLEELLAVLPSDIGINLQLRYARSFDAQALSVGRSGEINEFVDSVLHVIYEAGKATQGRKVIFSSFDPTVCTALNWKQPNCKSADSSASTC</sequence>
<name>A0A1Y2BJT0_9TREE</name>
<dbReference type="STRING" id="71784.A0A1Y2BJT0"/>
<gene>
    <name evidence="4" type="ORF">BCR39DRAFT_144265</name>
</gene>
<comment type="caution">
    <text evidence="4">The sequence shown here is derived from an EMBL/GenBank/DDBJ whole genome shotgun (WGS) entry which is preliminary data.</text>
</comment>
<dbReference type="InParanoid" id="A0A1Y2BJT0"/>
<dbReference type="GO" id="GO:0008081">
    <property type="term" value="F:phosphoric diester hydrolase activity"/>
    <property type="evidence" value="ECO:0007669"/>
    <property type="project" value="InterPro"/>
</dbReference>